<evidence type="ECO:0000313" key="3">
    <source>
        <dbReference type="Proteomes" id="UP000267027"/>
    </source>
</evidence>
<name>A0A0R3PXN5_ANGCS</name>
<dbReference type="WBParaSite" id="ACOC_0001106701-mRNA-1">
    <property type="protein sequence ID" value="ACOC_0001106701-mRNA-1"/>
    <property type="gene ID" value="ACOC_0001106701"/>
</dbReference>
<organism evidence="4">
    <name type="scientific">Angiostrongylus costaricensis</name>
    <name type="common">Nematode worm</name>
    <dbReference type="NCBI Taxonomy" id="334426"/>
    <lineage>
        <taxon>Eukaryota</taxon>
        <taxon>Metazoa</taxon>
        <taxon>Ecdysozoa</taxon>
        <taxon>Nematoda</taxon>
        <taxon>Chromadorea</taxon>
        <taxon>Rhabditida</taxon>
        <taxon>Rhabditina</taxon>
        <taxon>Rhabditomorpha</taxon>
        <taxon>Strongyloidea</taxon>
        <taxon>Metastrongylidae</taxon>
        <taxon>Angiostrongylus</taxon>
    </lineage>
</organism>
<dbReference type="Proteomes" id="UP000267027">
    <property type="component" value="Unassembled WGS sequence"/>
</dbReference>
<reference evidence="2 3" key="2">
    <citation type="submission" date="2018-11" db="EMBL/GenBank/DDBJ databases">
        <authorList>
            <consortium name="Pathogen Informatics"/>
        </authorList>
    </citation>
    <scope>NUCLEOTIDE SEQUENCE [LARGE SCALE GENOMIC DNA]</scope>
    <source>
        <strain evidence="2 3">Costa Rica</strain>
    </source>
</reference>
<gene>
    <name evidence="2" type="ORF">ACOC_LOCUS11068</name>
</gene>
<accession>A0A0R3PXN5</accession>
<keyword evidence="3" id="KW-1185">Reference proteome</keyword>
<dbReference type="EMBL" id="UYYA01004604">
    <property type="protein sequence ID" value="VDM62653.1"/>
    <property type="molecule type" value="Genomic_DNA"/>
</dbReference>
<sequence>MSASLTAIAPSRQNAEKPDASGLTKRGKTQTAAAAIAGSPDHSGGLPSQDPRRTKSEAVRNYQPPFGYGDRFVSGTTFSGSRGTVREANAVTMMYGVVFFPQ</sequence>
<reference evidence="4" key="1">
    <citation type="submission" date="2017-02" db="UniProtKB">
        <authorList>
            <consortium name="WormBaseParasite"/>
        </authorList>
    </citation>
    <scope>IDENTIFICATION</scope>
</reference>
<evidence type="ECO:0000256" key="1">
    <source>
        <dbReference type="SAM" id="MobiDB-lite"/>
    </source>
</evidence>
<evidence type="ECO:0000313" key="4">
    <source>
        <dbReference type="WBParaSite" id="ACOC_0001106701-mRNA-1"/>
    </source>
</evidence>
<proteinExistence type="predicted"/>
<feature type="region of interest" description="Disordered" evidence="1">
    <location>
        <begin position="1"/>
        <end position="66"/>
    </location>
</feature>
<dbReference type="AlphaFoldDB" id="A0A0R3PXN5"/>
<evidence type="ECO:0000313" key="2">
    <source>
        <dbReference type="EMBL" id="VDM62653.1"/>
    </source>
</evidence>
<protein>
    <submittedName>
        <fullName evidence="4">Dioxygenase</fullName>
    </submittedName>
</protein>